<dbReference type="RefSeq" id="WP_144813406.1">
    <property type="nucleotide sequence ID" value="NZ_VLKP01000004.1"/>
</dbReference>
<dbReference type="PROSITE" id="PS50965">
    <property type="entry name" value="NERD"/>
    <property type="match status" value="1"/>
</dbReference>
<evidence type="ECO:0000313" key="3">
    <source>
        <dbReference type="EMBL" id="TWI11990.1"/>
    </source>
</evidence>
<dbReference type="Pfam" id="PF08378">
    <property type="entry name" value="NERD"/>
    <property type="match status" value="1"/>
</dbReference>
<feature type="transmembrane region" description="Helical" evidence="1">
    <location>
        <begin position="98"/>
        <end position="116"/>
    </location>
</feature>
<reference evidence="3 4" key="1">
    <citation type="journal article" date="2015" name="Stand. Genomic Sci.">
        <title>Genomic Encyclopedia of Bacterial and Archaeal Type Strains, Phase III: the genomes of soil and plant-associated and newly described type strains.</title>
        <authorList>
            <person name="Whitman W.B."/>
            <person name="Woyke T."/>
            <person name="Klenk H.P."/>
            <person name="Zhou Y."/>
            <person name="Lilburn T.G."/>
            <person name="Beck B.J."/>
            <person name="De Vos P."/>
            <person name="Vandamme P."/>
            <person name="Eisen J.A."/>
            <person name="Garrity G."/>
            <person name="Hugenholtz P."/>
            <person name="Kyrpides N.C."/>
        </authorList>
    </citation>
    <scope>NUCLEOTIDE SEQUENCE [LARGE SCALE GENOMIC DNA]</scope>
    <source>
        <strain evidence="3 4">CGMCC 1.10136</strain>
    </source>
</reference>
<accession>A0A562LWI1</accession>
<gene>
    <name evidence="3" type="ORF">IP93_01271</name>
</gene>
<feature type="domain" description="NERD" evidence="2">
    <location>
        <begin position="127"/>
        <end position="243"/>
    </location>
</feature>
<dbReference type="InterPro" id="IPR011528">
    <property type="entry name" value="NERD"/>
</dbReference>
<evidence type="ECO:0000313" key="4">
    <source>
        <dbReference type="Proteomes" id="UP000316471"/>
    </source>
</evidence>
<feature type="transmembrane region" description="Helical" evidence="1">
    <location>
        <begin position="68"/>
        <end position="86"/>
    </location>
</feature>
<evidence type="ECO:0000259" key="2">
    <source>
        <dbReference type="PROSITE" id="PS50965"/>
    </source>
</evidence>
<dbReference type="OrthoDB" id="572185at2"/>
<name>A0A562LWI1_9GAMM</name>
<dbReference type="AlphaFoldDB" id="A0A562LWI1"/>
<keyword evidence="4" id="KW-1185">Reference proteome</keyword>
<proteinExistence type="predicted"/>
<feature type="transmembrane region" description="Helical" evidence="1">
    <location>
        <begin position="6"/>
        <end position="26"/>
    </location>
</feature>
<keyword evidence="1" id="KW-0472">Membrane</keyword>
<dbReference type="EMBL" id="VLKP01000004">
    <property type="protein sequence ID" value="TWI11990.1"/>
    <property type="molecule type" value="Genomic_DNA"/>
</dbReference>
<dbReference type="Proteomes" id="UP000316471">
    <property type="component" value="Unassembled WGS sequence"/>
</dbReference>
<keyword evidence="1" id="KW-1133">Transmembrane helix</keyword>
<sequence>MQWMTFAGLLPFLISSVLALILALSYKALKKRRDRLSPLASKQLGHVPGQQLMTKVADHEFDMMSGVMLMYMALPLMFMTWAGARIDWSSVRWGFHEWLFLVGGVALFGYGLREYIRNLHARDRVRDGLVAERVTGMQLNRLIAHGCTVIHDLPCEGFNIDHVVIAPKGVFAVETKSFRKPKVRKEGEPAKVLFDGASLAFSDFSTRKPLEQSRQQAQWLARYLRESLGEAIRVDPAVSVPGWFVEKNEAARTADVFVFTPMGRGYEWFAYGEPVLPAAKRALIAQALATRFPALP</sequence>
<keyword evidence="1" id="KW-0812">Transmembrane</keyword>
<evidence type="ECO:0000256" key="1">
    <source>
        <dbReference type="SAM" id="Phobius"/>
    </source>
</evidence>
<protein>
    <submittedName>
        <fullName evidence="3">Nuclease-like protein</fullName>
    </submittedName>
</protein>
<organism evidence="3 4">
    <name type="scientific">Aerolutibacter ruishenii</name>
    <dbReference type="NCBI Taxonomy" id="686800"/>
    <lineage>
        <taxon>Bacteria</taxon>
        <taxon>Pseudomonadati</taxon>
        <taxon>Pseudomonadota</taxon>
        <taxon>Gammaproteobacteria</taxon>
        <taxon>Lysobacterales</taxon>
        <taxon>Lysobacteraceae</taxon>
        <taxon>Aerolutibacter</taxon>
    </lineage>
</organism>
<comment type="caution">
    <text evidence="3">The sequence shown here is derived from an EMBL/GenBank/DDBJ whole genome shotgun (WGS) entry which is preliminary data.</text>
</comment>